<dbReference type="SMART" id="SM00112">
    <property type="entry name" value="CA"/>
    <property type="match status" value="2"/>
</dbReference>
<dbReference type="SUPFAM" id="SSF49313">
    <property type="entry name" value="Cadherin-like"/>
    <property type="match status" value="2"/>
</dbReference>
<dbReference type="GO" id="GO:0005886">
    <property type="term" value="C:plasma membrane"/>
    <property type="evidence" value="ECO:0007669"/>
    <property type="project" value="InterPro"/>
</dbReference>
<keyword evidence="7" id="KW-0325">Glycoprotein</keyword>
<feature type="domain" description="Cadherin" evidence="9">
    <location>
        <begin position="221"/>
        <end position="358"/>
    </location>
</feature>
<evidence type="ECO:0000313" key="10">
    <source>
        <dbReference type="EMBL" id="GAA55598.1"/>
    </source>
</evidence>
<evidence type="ECO:0000256" key="4">
    <source>
        <dbReference type="ARBA" id="ARBA00022837"/>
    </source>
</evidence>
<reference key="2">
    <citation type="submission" date="2011-10" db="EMBL/GenBank/DDBJ databases">
        <title>The genome and transcriptome sequence of Clonorchis sinensis provide insights into the carcinogenic liver fluke.</title>
        <authorList>
            <person name="Wang X."/>
            <person name="Huang Y."/>
            <person name="Chen W."/>
            <person name="Liu H."/>
            <person name="Guo L."/>
            <person name="Chen Y."/>
            <person name="Luo F."/>
            <person name="Zhou W."/>
            <person name="Sun J."/>
            <person name="Mao Q."/>
            <person name="Liang P."/>
            <person name="Zhou C."/>
            <person name="Tian Y."/>
            <person name="Men J."/>
            <person name="Lv X."/>
            <person name="Huang L."/>
            <person name="Zhou J."/>
            <person name="Hu Y."/>
            <person name="Li R."/>
            <person name="Zhang F."/>
            <person name="Lei H."/>
            <person name="Li X."/>
            <person name="Hu X."/>
            <person name="Liang C."/>
            <person name="Xu J."/>
            <person name="Wu Z."/>
            <person name="Yu X."/>
        </authorList>
    </citation>
    <scope>NUCLEOTIDE SEQUENCE</scope>
    <source>
        <strain>Henan</strain>
    </source>
</reference>
<dbReference type="PANTHER" id="PTHR24028:SF146">
    <property type="entry name" value="CADHERIN 96CB, ISOFORM D-RELATED"/>
    <property type="match status" value="1"/>
</dbReference>
<gene>
    <name evidence="10" type="ORF">CLF_108421</name>
</gene>
<evidence type="ECO:0000256" key="1">
    <source>
        <dbReference type="ARBA" id="ARBA00004167"/>
    </source>
</evidence>
<keyword evidence="5" id="KW-1133">Transmembrane helix</keyword>
<reference evidence="10" key="1">
    <citation type="journal article" date="2011" name="Genome Biol.">
        <title>The draft genome of the carcinogenic human liver fluke Clonorchis sinensis.</title>
        <authorList>
            <person name="Wang X."/>
            <person name="Chen W."/>
            <person name="Huang Y."/>
            <person name="Sun J."/>
            <person name="Men J."/>
            <person name="Liu H."/>
            <person name="Luo F."/>
            <person name="Guo L."/>
            <person name="Lv X."/>
            <person name="Deng C."/>
            <person name="Zhou C."/>
            <person name="Fan Y."/>
            <person name="Li X."/>
            <person name="Huang L."/>
            <person name="Hu Y."/>
            <person name="Liang C."/>
            <person name="Hu X."/>
            <person name="Xu J."/>
            <person name="Yu X."/>
        </authorList>
    </citation>
    <scope>NUCLEOTIDE SEQUENCE [LARGE SCALE GENOMIC DNA]</scope>
    <source>
        <strain evidence="10">Henan</strain>
    </source>
</reference>
<keyword evidence="3" id="KW-0677">Repeat</keyword>
<evidence type="ECO:0000256" key="7">
    <source>
        <dbReference type="ARBA" id="ARBA00023180"/>
    </source>
</evidence>
<dbReference type="Pfam" id="PF00028">
    <property type="entry name" value="Cadherin"/>
    <property type="match status" value="1"/>
</dbReference>
<accession>G7YRL8</accession>
<dbReference type="PROSITE" id="PS00232">
    <property type="entry name" value="CADHERIN_1"/>
    <property type="match status" value="2"/>
</dbReference>
<evidence type="ECO:0000256" key="3">
    <source>
        <dbReference type="ARBA" id="ARBA00022737"/>
    </source>
</evidence>
<dbReference type="PROSITE" id="PS50268">
    <property type="entry name" value="CADHERIN_2"/>
    <property type="match status" value="2"/>
</dbReference>
<evidence type="ECO:0000313" key="11">
    <source>
        <dbReference type="Proteomes" id="UP000008909"/>
    </source>
</evidence>
<keyword evidence="6" id="KW-0472">Membrane</keyword>
<name>G7YRL8_CLOSI</name>
<dbReference type="InterPro" id="IPR020894">
    <property type="entry name" value="Cadherin_CS"/>
</dbReference>
<evidence type="ECO:0000259" key="9">
    <source>
        <dbReference type="PROSITE" id="PS50268"/>
    </source>
</evidence>
<dbReference type="InterPro" id="IPR002126">
    <property type="entry name" value="Cadherin-like_dom"/>
</dbReference>
<dbReference type="GO" id="GO:0007156">
    <property type="term" value="P:homophilic cell adhesion via plasma membrane adhesion molecules"/>
    <property type="evidence" value="ECO:0007669"/>
    <property type="project" value="InterPro"/>
</dbReference>
<dbReference type="AlphaFoldDB" id="G7YRL8"/>
<keyword evidence="4 8" id="KW-0106">Calcium</keyword>
<dbReference type="InterPro" id="IPR050174">
    <property type="entry name" value="Protocadherin/Cadherin-CA"/>
</dbReference>
<proteinExistence type="predicted"/>
<dbReference type="PANTHER" id="PTHR24028">
    <property type="entry name" value="CADHERIN-87A"/>
    <property type="match status" value="1"/>
</dbReference>
<evidence type="ECO:0000256" key="2">
    <source>
        <dbReference type="ARBA" id="ARBA00022692"/>
    </source>
</evidence>
<keyword evidence="2" id="KW-0812">Transmembrane</keyword>
<protein>
    <submittedName>
        <fullName evidence="10">Cadherin-23</fullName>
    </submittedName>
</protein>
<keyword evidence="11" id="KW-1185">Reference proteome</keyword>
<dbReference type="Proteomes" id="UP000008909">
    <property type="component" value="Unassembled WGS sequence"/>
</dbReference>
<dbReference type="Gene3D" id="2.60.40.60">
    <property type="entry name" value="Cadherins"/>
    <property type="match status" value="2"/>
</dbReference>
<evidence type="ECO:0000256" key="6">
    <source>
        <dbReference type="ARBA" id="ARBA00023136"/>
    </source>
</evidence>
<dbReference type="CDD" id="cd11304">
    <property type="entry name" value="Cadherin_repeat"/>
    <property type="match status" value="2"/>
</dbReference>
<dbReference type="EMBL" id="DF144046">
    <property type="protein sequence ID" value="GAA55598.1"/>
    <property type="molecule type" value="Genomic_DNA"/>
</dbReference>
<dbReference type="InterPro" id="IPR015919">
    <property type="entry name" value="Cadherin-like_sf"/>
</dbReference>
<organism evidence="10 11">
    <name type="scientific">Clonorchis sinensis</name>
    <name type="common">Chinese liver fluke</name>
    <dbReference type="NCBI Taxonomy" id="79923"/>
    <lineage>
        <taxon>Eukaryota</taxon>
        <taxon>Metazoa</taxon>
        <taxon>Spiralia</taxon>
        <taxon>Lophotrochozoa</taxon>
        <taxon>Platyhelminthes</taxon>
        <taxon>Trematoda</taxon>
        <taxon>Digenea</taxon>
        <taxon>Opisthorchiida</taxon>
        <taxon>Opisthorchiata</taxon>
        <taxon>Opisthorchiidae</taxon>
        <taxon>Clonorchis</taxon>
    </lineage>
</organism>
<evidence type="ECO:0000256" key="8">
    <source>
        <dbReference type="PROSITE-ProRule" id="PRU00043"/>
    </source>
</evidence>
<feature type="domain" description="Cadherin" evidence="9">
    <location>
        <begin position="73"/>
        <end position="196"/>
    </location>
</feature>
<sequence>MEFAAHTTRVQLHLVIRDINDNVPNWPQHTSLQVSFVETPSTNVGWPPLNRQGQSIGSLEETASKHAKTIDRAFDPDMGLNGSIMYRLVGPGAEYFRLDDGSDKVNDEMLTNKFGYSYGHSSLLEPTTAQLSTQSSLTPIRIWPIVPLDRETDDFAGRGGLFNLTLLANDLGVPPKTGSISLIVNVVDVNDHSPVFHNDVYGPGGGTMRSDGAAASKQLVVYRPPSGSVSETLPVGGFITQLNATDKDSGPHAEITYEFCPCDRNVGWNYFSIDPKSGRIVVAKRLDFDTGPRQFQFKTHKATQKFVENSSKTRDRHHHERQIQLDSVGSRSKPNLCATESICGKYLRCPEDLVAPVIDWGELIQISRISKRPRHSVRYYWVSIYTVLEHRLRYRFRNGTVYVGVIMLDEISNQ</sequence>
<dbReference type="GO" id="GO:0005509">
    <property type="term" value="F:calcium ion binding"/>
    <property type="evidence" value="ECO:0007669"/>
    <property type="project" value="UniProtKB-UniRule"/>
</dbReference>
<evidence type="ECO:0000256" key="5">
    <source>
        <dbReference type="ARBA" id="ARBA00022989"/>
    </source>
</evidence>
<comment type="subcellular location">
    <subcellularLocation>
        <location evidence="1">Membrane</location>
        <topology evidence="1">Single-pass membrane protein</topology>
    </subcellularLocation>
</comment>